<feature type="compositionally biased region" description="Basic and acidic residues" evidence="12">
    <location>
        <begin position="13"/>
        <end position="27"/>
    </location>
</feature>
<dbReference type="InterPro" id="IPR024567">
    <property type="entry name" value="RNase_HII/HIII_dom"/>
</dbReference>
<evidence type="ECO:0000259" key="13">
    <source>
        <dbReference type="PROSITE" id="PS51975"/>
    </source>
</evidence>
<keyword evidence="8 10" id="KW-0255">Endonuclease</keyword>
<evidence type="ECO:0000256" key="7">
    <source>
        <dbReference type="ARBA" id="ARBA00022723"/>
    </source>
</evidence>
<evidence type="ECO:0000256" key="3">
    <source>
        <dbReference type="ARBA" id="ARBA00004496"/>
    </source>
</evidence>
<evidence type="ECO:0000313" key="14">
    <source>
        <dbReference type="EMBL" id="QIN82285.1"/>
    </source>
</evidence>
<dbReference type="GO" id="GO:0003723">
    <property type="term" value="F:RNA binding"/>
    <property type="evidence" value="ECO:0007669"/>
    <property type="project" value="UniProtKB-UniRule"/>
</dbReference>
<dbReference type="SUPFAM" id="SSF53098">
    <property type="entry name" value="Ribonuclease H-like"/>
    <property type="match status" value="1"/>
</dbReference>
<organism evidence="14 15">
    <name type="scientific">Rubrobacter tropicus</name>
    <dbReference type="NCBI Taxonomy" id="2653851"/>
    <lineage>
        <taxon>Bacteria</taxon>
        <taxon>Bacillati</taxon>
        <taxon>Actinomycetota</taxon>
        <taxon>Rubrobacteria</taxon>
        <taxon>Rubrobacterales</taxon>
        <taxon>Rubrobacteraceae</taxon>
        <taxon>Rubrobacter</taxon>
    </lineage>
</organism>
<dbReference type="Pfam" id="PF01351">
    <property type="entry name" value="RNase_HII"/>
    <property type="match status" value="1"/>
</dbReference>
<feature type="region of interest" description="Disordered" evidence="12">
    <location>
        <begin position="1"/>
        <end position="40"/>
    </location>
</feature>
<dbReference type="PROSITE" id="PS51975">
    <property type="entry name" value="RNASE_H_2"/>
    <property type="match status" value="1"/>
</dbReference>
<dbReference type="GO" id="GO:0006298">
    <property type="term" value="P:mismatch repair"/>
    <property type="evidence" value="ECO:0007669"/>
    <property type="project" value="TreeGrafter"/>
</dbReference>
<feature type="binding site" evidence="10">
    <location>
        <position position="235"/>
    </location>
    <ligand>
        <name>a divalent metal cation</name>
        <dbReference type="ChEBI" id="CHEBI:60240"/>
    </ligand>
</feature>
<evidence type="ECO:0000313" key="15">
    <source>
        <dbReference type="Proteomes" id="UP000501452"/>
    </source>
</evidence>
<comment type="function">
    <text evidence="2 11">Endonuclease that specifically degrades the RNA of RNA-DNA hybrids.</text>
</comment>
<gene>
    <name evidence="14" type="ORF">GBA63_06180</name>
</gene>
<proteinExistence type="inferred from homology"/>
<feature type="domain" description="RNase H type-2" evidence="13">
    <location>
        <begin position="125"/>
        <end position="336"/>
    </location>
</feature>
<dbReference type="InterPro" id="IPR001352">
    <property type="entry name" value="RNase_HII/HIII"/>
</dbReference>
<evidence type="ECO:0000256" key="10">
    <source>
        <dbReference type="PROSITE-ProRule" id="PRU01319"/>
    </source>
</evidence>
<dbReference type="PANTHER" id="PTHR10954">
    <property type="entry name" value="RIBONUCLEASE H2 SUBUNIT A"/>
    <property type="match status" value="1"/>
</dbReference>
<dbReference type="Proteomes" id="UP000501452">
    <property type="component" value="Chromosome"/>
</dbReference>
<evidence type="ECO:0000256" key="5">
    <source>
        <dbReference type="ARBA" id="ARBA00022490"/>
    </source>
</evidence>
<evidence type="ECO:0000256" key="8">
    <source>
        <dbReference type="ARBA" id="ARBA00022759"/>
    </source>
</evidence>
<protein>
    <recommendedName>
        <fullName evidence="11">Ribonuclease</fullName>
        <ecNumber evidence="11">3.1.26.4</ecNumber>
    </recommendedName>
</protein>
<reference evidence="14 15" key="1">
    <citation type="submission" date="2019-10" db="EMBL/GenBank/DDBJ databases">
        <title>Rubrobacter sp nov SCSIO 52090 isolated from a deep-sea sediment in the South China Sea.</title>
        <authorList>
            <person name="Chen R.W."/>
        </authorList>
    </citation>
    <scope>NUCLEOTIDE SEQUENCE [LARGE SCALE GENOMIC DNA]</scope>
    <source>
        <strain evidence="14 15">SCSIO 52909</strain>
    </source>
</reference>
<dbReference type="InterPro" id="IPR036397">
    <property type="entry name" value="RNaseH_sf"/>
</dbReference>
<comment type="cofactor">
    <cofactor evidence="10">
        <name>Mn(2+)</name>
        <dbReference type="ChEBI" id="CHEBI:29035"/>
    </cofactor>
    <cofactor evidence="10">
        <name>Mg(2+)</name>
        <dbReference type="ChEBI" id="CHEBI:18420"/>
    </cofactor>
    <text evidence="10">Manganese or magnesium. Binds 1 divalent metal ion per monomer in the absence of substrate. May bind a second metal ion after substrate binding.</text>
</comment>
<accession>A0A6G8Q728</accession>
<keyword evidence="7 10" id="KW-0479">Metal-binding</keyword>
<keyword evidence="5" id="KW-0963">Cytoplasm</keyword>
<evidence type="ECO:0000256" key="1">
    <source>
        <dbReference type="ARBA" id="ARBA00000077"/>
    </source>
</evidence>
<evidence type="ECO:0000256" key="4">
    <source>
        <dbReference type="ARBA" id="ARBA00008378"/>
    </source>
</evidence>
<dbReference type="Gene3D" id="3.30.420.10">
    <property type="entry name" value="Ribonuclease H-like superfamily/Ribonuclease H"/>
    <property type="match status" value="1"/>
</dbReference>
<dbReference type="KEGG" id="rub:GBA63_06180"/>
<comment type="subcellular location">
    <subcellularLocation>
        <location evidence="3">Cytoplasm</location>
    </subcellularLocation>
</comment>
<comment type="similarity">
    <text evidence="4">Belongs to the RNase HII family. RnhC subfamily.</text>
</comment>
<dbReference type="AlphaFoldDB" id="A0A6G8Q728"/>
<keyword evidence="15" id="KW-1185">Reference proteome</keyword>
<dbReference type="PANTHER" id="PTHR10954:SF23">
    <property type="entry name" value="RIBONUCLEASE"/>
    <property type="match status" value="1"/>
</dbReference>
<evidence type="ECO:0000256" key="6">
    <source>
        <dbReference type="ARBA" id="ARBA00022722"/>
    </source>
</evidence>
<evidence type="ECO:0000256" key="12">
    <source>
        <dbReference type="SAM" id="MobiDB-lite"/>
    </source>
</evidence>
<evidence type="ECO:0000256" key="11">
    <source>
        <dbReference type="RuleBase" id="RU003515"/>
    </source>
</evidence>
<name>A0A6G8Q728_9ACTN</name>
<sequence length="340" mass="35812">MVRAGPAGRRGRERGGGLRDAPGRPDGLRGPLSPANDIPTGLRRLLDREGARVTGSRPIDHGTQFDLVRNGETAKLNVYRTGKVSTGGKASRLKELLEGWRTGGGRAGVERRGSNAGSRPALSGTPRLGIDEAGKGDYFGPLVVAGVRVMGAEAAEKLRELGVRDSKTVGVLGVRTMAGHVLEAVGAENASVVVLGPKEYEARRSAAGNVNELLGEVDAGIIRELANEVELVVVDQYAKSARSRLEPVVPEGVKLEVRPRAEDDAAVAAASVVARARQLEEVDRLSGEVGFKLPLGATHVLDAARRVVEELGEEGLAEVAKTHFATTEKVLGKKRDGGNE</sequence>
<keyword evidence="9 10" id="KW-0378">Hydrolase</keyword>
<feature type="region of interest" description="Disordered" evidence="12">
    <location>
        <begin position="104"/>
        <end position="127"/>
    </location>
</feature>
<dbReference type="GO" id="GO:0046872">
    <property type="term" value="F:metal ion binding"/>
    <property type="evidence" value="ECO:0007669"/>
    <property type="project" value="UniProtKB-KW"/>
</dbReference>
<dbReference type="EC" id="3.1.26.4" evidence="11"/>
<evidence type="ECO:0000256" key="2">
    <source>
        <dbReference type="ARBA" id="ARBA00004065"/>
    </source>
</evidence>
<dbReference type="GO" id="GO:0004523">
    <property type="term" value="F:RNA-DNA hybrid ribonuclease activity"/>
    <property type="evidence" value="ECO:0007669"/>
    <property type="project" value="UniProtKB-UniRule"/>
</dbReference>
<feature type="binding site" evidence="10">
    <location>
        <position position="131"/>
    </location>
    <ligand>
        <name>a divalent metal cation</name>
        <dbReference type="ChEBI" id="CHEBI:60240"/>
    </ligand>
</feature>
<comment type="catalytic activity">
    <reaction evidence="1 10 11">
        <text>Endonucleolytic cleavage to 5'-phosphomonoester.</text>
        <dbReference type="EC" id="3.1.26.4"/>
    </reaction>
</comment>
<dbReference type="GO" id="GO:0032299">
    <property type="term" value="C:ribonuclease H2 complex"/>
    <property type="evidence" value="ECO:0007669"/>
    <property type="project" value="TreeGrafter"/>
</dbReference>
<dbReference type="EMBL" id="CP045119">
    <property type="protein sequence ID" value="QIN82285.1"/>
    <property type="molecule type" value="Genomic_DNA"/>
</dbReference>
<evidence type="ECO:0000256" key="9">
    <source>
        <dbReference type="ARBA" id="ARBA00022801"/>
    </source>
</evidence>
<dbReference type="InterPro" id="IPR012337">
    <property type="entry name" value="RNaseH-like_sf"/>
</dbReference>
<feature type="binding site" evidence="10">
    <location>
        <position position="132"/>
    </location>
    <ligand>
        <name>a divalent metal cation</name>
        <dbReference type="ChEBI" id="CHEBI:60240"/>
    </ligand>
</feature>
<keyword evidence="6 10" id="KW-0540">Nuclease</keyword>
<dbReference type="GO" id="GO:0043137">
    <property type="term" value="P:DNA replication, removal of RNA primer"/>
    <property type="evidence" value="ECO:0007669"/>
    <property type="project" value="TreeGrafter"/>
</dbReference>
<dbReference type="GO" id="GO:0005737">
    <property type="term" value="C:cytoplasm"/>
    <property type="evidence" value="ECO:0007669"/>
    <property type="project" value="UniProtKB-SubCell"/>
</dbReference>